<proteinExistence type="predicted"/>
<accession>A0A9N8LW44</accession>
<dbReference type="Proteomes" id="UP000836404">
    <property type="component" value="Unassembled WGS sequence"/>
</dbReference>
<dbReference type="Pfam" id="PF20231">
    <property type="entry name" value="DUF6589"/>
    <property type="match status" value="1"/>
</dbReference>
<feature type="region of interest" description="Disordered" evidence="1">
    <location>
        <begin position="936"/>
        <end position="975"/>
    </location>
</feature>
<gene>
    <name evidence="3" type="ORF">JKILLFL_G6647</name>
</gene>
<organism evidence="3 4">
    <name type="scientific">Tilletia laevis</name>
    <dbReference type="NCBI Taxonomy" id="157183"/>
    <lineage>
        <taxon>Eukaryota</taxon>
        <taxon>Fungi</taxon>
        <taxon>Dikarya</taxon>
        <taxon>Basidiomycota</taxon>
        <taxon>Ustilaginomycotina</taxon>
        <taxon>Exobasidiomycetes</taxon>
        <taxon>Tilletiales</taxon>
        <taxon>Tilletiaceae</taxon>
        <taxon>Tilletia</taxon>
    </lineage>
</organism>
<evidence type="ECO:0000256" key="1">
    <source>
        <dbReference type="SAM" id="MobiDB-lite"/>
    </source>
</evidence>
<evidence type="ECO:0000259" key="2">
    <source>
        <dbReference type="Pfam" id="PF20231"/>
    </source>
</evidence>
<dbReference type="AlphaFoldDB" id="A0A9N8LW44"/>
<dbReference type="InterPro" id="IPR046496">
    <property type="entry name" value="DUF6589"/>
</dbReference>
<evidence type="ECO:0000313" key="4">
    <source>
        <dbReference type="Proteomes" id="UP000836404"/>
    </source>
</evidence>
<reference evidence="3 4" key="1">
    <citation type="submission" date="2020-10" db="EMBL/GenBank/DDBJ databases">
        <authorList>
            <person name="Sedaghatjoo S."/>
        </authorList>
    </citation>
    <scope>NUCLEOTIDE SEQUENCE [LARGE SCALE GENOMIC DNA]</scope>
    <source>
        <strain evidence="3 4">LLFL</strain>
    </source>
</reference>
<protein>
    <recommendedName>
        <fullName evidence="2">DUF6589 domain-containing protein</fullName>
    </recommendedName>
</protein>
<dbReference type="EMBL" id="CAJHJF010003919">
    <property type="protein sequence ID" value="CAD6939217.1"/>
    <property type="molecule type" value="Genomic_DNA"/>
</dbReference>
<name>A0A9N8LW44_9BASI</name>
<feature type="domain" description="DUF6589" evidence="2">
    <location>
        <begin position="491"/>
        <end position="881"/>
    </location>
</feature>
<sequence length="975" mass="107876">MRTTTSCAAVIWSTSIPAATINNAAPCTRIVPVAATVASIVHTCARTIFTSPATVRITSRKALTISTSATGNGNERIISATAISTAPPCARIISASAIVRHSRLSCACIISGAAINLAPPCSRIAHVTAVIITARYTHIVTTSAVAILSTFVFVCGRIPCSRIATTSCTALICSVPLAFLHLCTSFACARIISTLSAVICAGISCARIVAFSATTPLPAREQRMQACLETIKLNGFDTIGDFFIEYLTIQHCQSSARLFCRERKALPVLDRLWSIAEAHERDFLRDWVIGRAKSIADDELANLDDDKIVSVDVLNCTNADLQSLNLSSIMTTTRTKCPRLHNLLSHCCNSNDFQPSLVLLQLKAWRNRKFNRFQTLVGLWAYASGLPKRVYTVLNAAALSISHMQTTRHLRELSTSRLLAVRQLVKDTDPGTINFMVCHDNCQFPATAGDQSAANRDNYVKVTSGSVWELDRVYKVTSTDIRRMEGTKLSAGDLVRPGSHEHWTQVRLSQLAGVLNQVAADDLRPIKAAFRLISDRSTEYTIDAINALPLRRSKRHALPTTQIDEGTLDGNIDYLDFVYDKMLQLEPAYFDNRMCIHGGDLGTVNLLLGAQKLRSHAASAYDGLRFLVLVPHLFHARMAALRMIFSAHWPSLQQLAVKVLKHKRVSKDVKNFHDCERFADAVRQGLLLGLLLSQLKIHAIDELSIKSWIDISTAIEDVSKQLIPANIAEEEQTSRRSVLMLASDLCAFEEYHAAKSDGDIGRVLDVLDHWTVQFQASSTTMHYGRALIRVQAGLKHEWSAELREMVIGNWLVNPSGREGHWREVDHVQEEHNRMEKVQYSSRAFPKPDFIEQAVSANIPAFAPIQRAVEGFFSASKPPTAHSAVSLKADVLLAARHVMDCFSESANVVEPMNLTAQGWERVHDAIQVHKRLRQAHQGDTPFLETNDDELYDDQELAPIWTRDEDGEEGQEEGHGD</sequence>
<evidence type="ECO:0000313" key="3">
    <source>
        <dbReference type="EMBL" id="CAD6939217.1"/>
    </source>
</evidence>
<keyword evidence="4" id="KW-1185">Reference proteome</keyword>
<feature type="compositionally biased region" description="Acidic residues" evidence="1">
    <location>
        <begin position="944"/>
        <end position="954"/>
    </location>
</feature>
<dbReference type="OrthoDB" id="5424058at2759"/>
<comment type="caution">
    <text evidence="3">The sequence shown here is derived from an EMBL/GenBank/DDBJ whole genome shotgun (WGS) entry which is preliminary data.</text>
</comment>